<dbReference type="SUPFAM" id="SSF55729">
    <property type="entry name" value="Acyl-CoA N-acyltransferases (Nat)"/>
    <property type="match status" value="1"/>
</dbReference>
<evidence type="ECO:0000259" key="3">
    <source>
        <dbReference type="PROSITE" id="PS51186"/>
    </source>
</evidence>
<evidence type="ECO:0000256" key="2">
    <source>
        <dbReference type="ARBA" id="ARBA00023315"/>
    </source>
</evidence>
<feature type="domain" description="N-acetyltransferase" evidence="3">
    <location>
        <begin position="1"/>
        <end position="130"/>
    </location>
</feature>
<evidence type="ECO:0000256" key="1">
    <source>
        <dbReference type="ARBA" id="ARBA00022679"/>
    </source>
</evidence>
<dbReference type="EMBL" id="RCNT01000002">
    <property type="protein sequence ID" value="RMA42990.1"/>
    <property type="molecule type" value="Genomic_DNA"/>
</dbReference>
<comment type="caution">
    <text evidence="4">The sequence shown here is derived from an EMBL/GenBank/DDBJ whole genome shotgun (WGS) entry which is preliminary data.</text>
</comment>
<evidence type="ECO:0000313" key="5">
    <source>
        <dbReference type="Proteomes" id="UP000281343"/>
    </source>
</evidence>
<keyword evidence="2" id="KW-0012">Acyltransferase</keyword>
<dbReference type="InterPro" id="IPR045039">
    <property type="entry name" value="NSI-like"/>
</dbReference>
<protein>
    <submittedName>
        <fullName evidence="4">N-acetyltransferase</fullName>
    </submittedName>
</protein>
<dbReference type="InterPro" id="IPR000182">
    <property type="entry name" value="GNAT_dom"/>
</dbReference>
<organism evidence="4 5">
    <name type="scientific">Rhodophyticola porphyridii</name>
    <dbReference type="NCBI Taxonomy" id="1852017"/>
    <lineage>
        <taxon>Bacteria</taxon>
        <taxon>Pseudomonadati</taxon>
        <taxon>Pseudomonadota</taxon>
        <taxon>Alphaproteobacteria</taxon>
        <taxon>Rhodobacterales</taxon>
        <taxon>Roseobacteraceae</taxon>
        <taxon>Rhodophyticola</taxon>
    </lineage>
</organism>
<evidence type="ECO:0000313" key="4">
    <source>
        <dbReference type="EMBL" id="RMA42990.1"/>
    </source>
</evidence>
<dbReference type="Pfam" id="PF00583">
    <property type="entry name" value="Acetyltransf_1"/>
    <property type="match status" value="1"/>
</dbReference>
<proteinExistence type="predicted"/>
<gene>
    <name evidence="4" type="ORF">D9R08_04915</name>
</gene>
<dbReference type="GO" id="GO:0005737">
    <property type="term" value="C:cytoplasm"/>
    <property type="evidence" value="ECO:0007669"/>
    <property type="project" value="TreeGrafter"/>
</dbReference>
<dbReference type="GO" id="GO:0008080">
    <property type="term" value="F:N-acetyltransferase activity"/>
    <property type="evidence" value="ECO:0007669"/>
    <property type="project" value="InterPro"/>
</dbReference>
<dbReference type="OrthoDB" id="9797456at2"/>
<dbReference type="PROSITE" id="PS51186">
    <property type="entry name" value="GNAT"/>
    <property type="match status" value="1"/>
</dbReference>
<name>A0A3L9YJM1_9RHOB</name>
<sequence>MISRSDRPAGVAEFRTLREITGLGAFSEEASAIALANTLHAVWLRDETGQLVAMGRLTGDGGCFAQITDVAVHPDRQRQGLGGEVMEGLMSWAETNLPEGCYLSLIADPGAEHLYRGFGFAERFGMARSV</sequence>
<dbReference type="CDD" id="cd04301">
    <property type="entry name" value="NAT_SF"/>
    <property type="match status" value="1"/>
</dbReference>
<keyword evidence="1 4" id="KW-0808">Transferase</keyword>
<keyword evidence="5" id="KW-1185">Reference proteome</keyword>
<dbReference type="Gene3D" id="3.40.630.30">
    <property type="match status" value="1"/>
</dbReference>
<dbReference type="AlphaFoldDB" id="A0A3L9YJM1"/>
<reference evidence="4 5" key="1">
    <citation type="submission" date="2018-10" db="EMBL/GenBank/DDBJ databases">
        <authorList>
            <person name="Jung H.S."/>
            <person name="Jeon C.O."/>
        </authorList>
    </citation>
    <scope>NUCLEOTIDE SEQUENCE [LARGE SCALE GENOMIC DNA]</scope>
    <source>
        <strain evidence="4 5">MA-7-27</strain>
    </source>
</reference>
<dbReference type="Proteomes" id="UP000281343">
    <property type="component" value="Unassembled WGS sequence"/>
</dbReference>
<dbReference type="PANTHER" id="PTHR43626">
    <property type="entry name" value="ACYL-COA N-ACYLTRANSFERASE"/>
    <property type="match status" value="1"/>
</dbReference>
<dbReference type="InterPro" id="IPR016181">
    <property type="entry name" value="Acyl_CoA_acyltransferase"/>
</dbReference>
<accession>A0A3L9YJM1</accession>
<dbReference type="PANTHER" id="PTHR43626:SF4">
    <property type="entry name" value="GCN5-RELATED N-ACETYLTRANSFERASE 2, CHLOROPLASTIC"/>
    <property type="match status" value="1"/>
</dbReference>